<evidence type="ECO:0000256" key="1">
    <source>
        <dbReference type="SAM" id="Phobius"/>
    </source>
</evidence>
<evidence type="ECO:0000313" key="3">
    <source>
        <dbReference type="Proteomes" id="UP000242418"/>
    </source>
</evidence>
<organism evidence="2 3">
    <name type="scientific">Pseudomonas peli</name>
    <dbReference type="NCBI Taxonomy" id="592361"/>
    <lineage>
        <taxon>Bacteria</taxon>
        <taxon>Pseudomonadati</taxon>
        <taxon>Pseudomonadota</taxon>
        <taxon>Gammaproteobacteria</taxon>
        <taxon>Pseudomonadales</taxon>
        <taxon>Pseudomonadaceae</taxon>
        <taxon>Pseudomonas</taxon>
    </lineage>
</organism>
<gene>
    <name evidence="2" type="ORF">SAMN05216370_0124</name>
</gene>
<accession>A0AB37ZDD4</accession>
<name>A0AB37ZDD4_9PSED</name>
<sequence>MEKENGLDEAARASTVEAWVFWLLVSRWALAVTAVLYWLGVVGFSPLDLIEWVGRALYGTSETAAEDLPKYIAGPYAFIHGLFGGASWLFLFLPLRAFVRYRVGVIEAGSEEAYRQRIREEAERASTPQPVGVLVSISIAKGGALSSSETLVETADGFFRVSGLVDTVKKGEPVFVLGNSLLIGEGDRQRRYTVIS</sequence>
<dbReference type="EMBL" id="FMTL01000014">
    <property type="protein sequence ID" value="SCW90280.1"/>
    <property type="molecule type" value="Genomic_DNA"/>
</dbReference>
<evidence type="ECO:0000313" key="2">
    <source>
        <dbReference type="EMBL" id="SCW90280.1"/>
    </source>
</evidence>
<keyword evidence="1" id="KW-1133">Transmembrane helix</keyword>
<keyword evidence="1" id="KW-0472">Membrane</keyword>
<feature type="transmembrane region" description="Helical" evidence="1">
    <location>
        <begin position="76"/>
        <end position="95"/>
    </location>
</feature>
<protein>
    <submittedName>
        <fullName evidence="2">Uncharacterized protein</fullName>
    </submittedName>
</protein>
<dbReference type="Proteomes" id="UP000242418">
    <property type="component" value="Unassembled WGS sequence"/>
</dbReference>
<keyword evidence="1" id="KW-0812">Transmembrane</keyword>
<reference evidence="2 3" key="1">
    <citation type="submission" date="2016-10" db="EMBL/GenBank/DDBJ databases">
        <authorList>
            <person name="Varghese N."/>
            <person name="Submissions S."/>
        </authorList>
    </citation>
    <scope>NUCLEOTIDE SEQUENCE [LARGE SCALE GENOMIC DNA]</scope>
    <source>
        <strain evidence="2 3">DSM 17833</strain>
    </source>
</reference>
<keyword evidence="3" id="KW-1185">Reference proteome</keyword>
<comment type="caution">
    <text evidence="2">The sequence shown here is derived from an EMBL/GenBank/DDBJ whole genome shotgun (WGS) entry which is preliminary data.</text>
</comment>
<feature type="transmembrane region" description="Helical" evidence="1">
    <location>
        <begin position="20"/>
        <end position="39"/>
    </location>
</feature>
<dbReference type="AlphaFoldDB" id="A0AB37ZDD4"/>
<dbReference type="RefSeq" id="WP_090256284.1">
    <property type="nucleotide sequence ID" value="NZ_FMTL01000014.1"/>
</dbReference>
<proteinExistence type="predicted"/>